<protein>
    <submittedName>
        <fullName evidence="4">Octopine/nopaline transport system substrate-binding protein</fullName>
    </submittedName>
</protein>
<sequence>MVISIARQAALCAALGLAGLAATASAATLKIGTEGGYPPWSMVDASGKVTGFDADVGHALCKKLDMKCRFVVQAFDSLIPALQAERFDLVISGMSVTAERAKVIAFSIPYATEDSAFVLPQGDALLKAADPKALMAGLAGKTVGVQSGTTQGAYLQKYAPDLKLKTYETQDQMQMDLSAGRLDATFSEVTPQSQFLDTTGKGKFALADAVVKSSADPDILGLGIGAGINQKNTELKAKVDKALCELIADGTIKSSSTKWFGVDLSNYAACKK</sequence>
<dbReference type="SMART" id="SM00062">
    <property type="entry name" value="PBPb"/>
    <property type="match status" value="1"/>
</dbReference>
<evidence type="ECO:0000259" key="3">
    <source>
        <dbReference type="SMART" id="SM00062"/>
    </source>
</evidence>
<dbReference type="EMBL" id="JACHIB010000017">
    <property type="protein sequence ID" value="MBB6084811.1"/>
    <property type="molecule type" value="Genomic_DNA"/>
</dbReference>
<dbReference type="RefSeq" id="WP_043682712.1">
    <property type="nucleotide sequence ID" value="NZ_JACHIB010000017.1"/>
</dbReference>
<dbReference type="PANTHER" id="PTHR35936:SF17">
    <property type="entry name" value="ARGININE-BINDING EXTRACELLULAR PROTEIN ARTP"/>
    <property type="match status" value="1"/>
</dbReference>
<dbReference type="AlphaFoldDB" id="A0A7W9TR26"/>
<feature type="chain" id="PRO_5030921570" evidence="2">
    <location>
        <begin position="27"/>
        <end position="272"/>
    </location>
</feature>
<dbReference type="PANTHER" id="PTHR35936">
    <property type="entry name" value="MEMBRANE-BOUND LYTIC MUREIN TRANSGLYCOSYLASE F"/>
    <property type="match status" value="1"/>
</dbReference>
<feature type="domain" description="Solute-binding protein family 3/N-terminal" evidence="3">
    <location>
        <begin position="28"/>
        <end position="263"/>
    </location>
</feature>
<accession>A0A7W9TR26</accession>
<name>A0A7W9TR26_CASDE</name>
<dbReference type="InterPro" id="IPR001638">
    <property type="entry name" value="Solute-binding_3/MltF_N"/>
</dbReference>
<dbReference type="SUPFAM" id="SSF53850">
    <property type="entry name" value="Periplasmic binding protein-like II"/>
    <property type="match status" value="1"/>
</dbReference>
<comment type="caution">
    <text evidence="4">The sequence shown here is derived from an EMBL/GenBank/DDBJ whole genome shotgun (WGS) entry which is preliminary data.</text>
</comment>
<reference evidence="4 5" key="1">
    <citation type="submission" date="2020-08" db="EMBL/GenBank/DDBJ databases">
        <title>Genomic Encyclopedia of Type Strains, Phase IV (KMG-IV): sequencing the most valuable type-strain genomes for metagenomic binning, comparative biology and taxonomic classification.</title>
        <authorList>
            <person name="Goeker M."/>
        </authorList>
    </citation>
    <scope>NUCLEOTIDE SEQUENCE [LARGE SCALE GENOMIC DNA]</scope>
    <source>
        <strain evidence="4 5">DSM 12141</strain>
    </source>
</reference>
<keyword evidence="1 2" id="KW-0732">Signal</keyword>
<dbReference type="Pfam" id="PF00497">
    <property type="entry name" value="SBP_bac_3"/>
    <property type="match status" value="1"/>
</dbReference>
<organism evidence="4 5">
    <name type="scientific">Castellaniella defragrans</name>
    <name type="common">Alcaligenes defragrans</name>
    <dbReference type="NCBI Taxonomy" id="75697"/>
    <lineage>
        <taxon>Bacteria</taxon>
        <taxon>Pseudomonadati</taxon>
        <taxon>Pseudomonadota</taxon>
        <taxon>Betaproteobacteria</taxon>
        <taxon>Burkholderiales</taxon>
        <taxon>Alcaligenaceae</taxon>
        <taxon>Castellaniella</taxon>
    </lineage>
</organism>
<gene>
    <name evidence="4" type="ORF">HNR28_002859</name>
</gene>
<dbReference type="Gene3D" id="3.40.190.10">
    <property type="entry name" value="Periplasmic binding protein-like II"/>
    <property type="match status" value="2"/>
</dbReference>
<proteinExistence type="predicted"/>
<evidence type="ECO:0000313" key="4">
    <source>
        <dbReference type="EMBL" id="MBB6084811.1"/>
    </source>
</evidence>
<dbReference type="Proteomes" id="UP000541136">
    <property type="component" value="Unassembled WGS sequence"/>
</dbReference>
<evidence type="ECO:0000256" key="1">
    <source>
        <dbReference type="ARBA" id="ARBA00022729"/>
    </source>
</evidence>
<feature type="signal peptide" evidence="2">
    <location>
        <begin position="1"/>
        <end position="26"/>
    </location>
</feature>
<evidence type="ECO:0000313" key="5">
    <source>
        <dbReference type="Proteomes" id="UP000541136"/>
    </source>
</evidence>
<evidence type="ECO:0000256" key="2">
    <source>
        <dbReference type="SAM" id="SignalP"/>
    </source>
</evidence>